<dbReference type="OrthoDB" id="5772781at2759"/>
<dbReference type="EMBL" id="AHHD01000254">
    <property type="protein sequence ID" value="EKG17145.1"/>
    <property type="molecule type" value="Genomic_DNA"/>
</dbReference>
<reference evidence="2 3" key="1">
    <citation type="journal article" date="2012" name="BMC Genomics">
        <title>Tools to kill: Genome of one of the most destructive plant pathogenic fungi Macrophomina phaseolina.</title>
        <authorList>
            <person name="Islam M.S."/>
            <person name="Haque M.S."/>
            <person name="Islam M.M."/>
            <person name="Emdad E.M."/>
            <person name="Halim A."/>
            <person name="Hossen Q.M.M."/>
            <person name="Hossain M.Z."/>
            <person name="Ahmed B."/>
            <person name="Rahim S."/>
            <person name="Rahman M.S."/>
            <person name="Alam M.M."/>
            <person name="Hou S."/>
            <person name="Wan X."/>
            <person name="Saito J.A."/>
            <person name="Alam M."/>
        </authorList>
    </citation>
    <scope>NUCLEOTIDE SEQUENCE [LARGE SCALE GENOMIC DNA]</scope>
    <source>
        <strain evidence="2 3">MS6</strain>
    </source>
</reference>
<evidence type="ECO:0000313" key="2">
    <source>
        <dbReference type="EMBL" id="EKG17145.1"/>
    </source>
</evidence>
<dbReference type="Proteomes" id="UP000007129">
    <property type="component" value="Unassembled WGS sequence"/>
</dbReference>
<dbReference type="AlphaFoldDB" id="K2SK14"/>
<feature type="region of interest" description="Disordered" evidence="1">
    <location>
        <begin position="99"/>
        <end position="121"/>
    </location>
</feature>
<feature type="compositionally biased region" description="Basic and acidic residues" evidence="1">
    <location>
        <begin position="105"/>
        <end position="121"/>
    </location>
</feature>
<evidence type="ECO:0000313" key="3">
    <source>
        <dbReference type="Proteomes" id="UP000007129"/>
    </source>
</evidence>
<gene>
    <name evidence="2" type="ORF">MPH_05599</name>
</gene>
<proteinExistence type="predicted"/>
<sequence>MLHHSMLTTKWKSVIGGALTTRSTTRCTPERTYDILARASQRKSGMIGIACIASTTTSSILSTTRARARPCAKGRYICTNAYEDMYYLIDKYAPFPDGEGPPRLSADDKVSLSAERDHTVA</sequence>
<accession>K2SK14</accession>
<name>K2SK14_MACPH</name>
<dbReference type="HOGENOM" id="CLU_2038493_0_0_1"/>
<protein>
    <submittedName>
        <fullName evidence="2">Uncharacterized protein</fullName>
    </submittedName>
</protein>
<comment type="caution">
    <text evidence="2">The sequence shown here is derived from an EMBL/GenBank/DDBJ whole genome shotgun (WGS) entry which is preliminary data.</text>
</comment>
<dbReference type="STRING" id="1126212.K2SK14"/>
<evidence type="ECO:0000256" key="1">
    <source>
        <dbReference type="SAM" id="MobiDB-lite"/>
    </source>
</evidence>
<dbReference type="InParanoid" id="K2SK14"/>
<dbReference type="VEuPathDB" id="FungiDB:MPH_05599"/>
<organism evidence="2 3">
    <name type="scientific">Macrophomina phaseolina (strain MS6)</name>
    <name type="common">Charcoal rot fungus</name>
    <dbReference type="NCBI Taxonomy" id="1126212"/>
    <lineage>
        <taxon>Eukaryota</taxon>
        <taxon>Fungi</taxon>
        <taxon>Dikarya</taxon>
        <taxon>Ascomycota</taxon>
        <taxon>Pezizomycotina</taxon>
        <taxon>Dothideomycetes</taxon>
        <taxon>Dothideomycetes incertae sedis</taxon>
        <taxon>Botryosphaeriales</taxon>
        <taxon>Botryosphaeriaceae</taxon>
        <taxon>Macrophomina</taxon>
    </lineage>
</organism>